<dbReference type="STRING" id="1197717.BED41_05405"/>
<dbReference type="InterPro" id="IPR030821">
    <property type="entry name" value="Synergist_CTERM"/>
</dbReference>
<feature type="domain" description="BIG2" evidence="2">
    <location>
        <begin position="726"/>
        <end position="803"/>
    </location>
</feature>
<accession>A0A1B2I3R3</accession>
<evidence type="ECO:0000313" key="4">
    <source>
        <dbReference type="Proteomes" id="UP000093044"/>
    </source>
</evidence>
<dbReference type="InterPro" id="IPR008964">
    <property type="entry name" value="Invasin/intimin_cell_adhesion"/>
</dbReference>
<dbReference type="SUPFAM" id="SSF49373">
    <property type="entry name" value="Invasin/intimin cell-adhesion fragments"/>
    <property type="match status" value="4"/>
</dbReference>
<dbReference type="SMART" id="SM00635">
    <property type="entry name" value="BID_2"/>
    <property type="match status" value="4"/>
</dbReference>
<keyword evidence="1" id="KW-0472">Membrane</keyword>
<keyword evidence="4" id="KW-1185">Reference proteome</keyword>
<reference evidence="3" key="1">
    <citation type="submission" date="2016-08" db="EMBL/GenBank/DDBJ databases">
        <title>Complete genome of Cloacibacillus porcorum.</title>
        <authorList>
            <person name="Looft T."/>
            <person name="Bayles D.O."/>
            <person name="Alt D.P."/>
        </authorList>
    </citation>
    <scope>NUCLEOTIDE SEQUENCE [LARGE SCALE GENOMIC DNA]</scope>
    <source>
        <strain evidence="3">CL-84</strain>
    </source>
</reference>
<dbReference type="Gene3D" id="2.60.40.1080">
    <property type="match status" value="4"/>
</dbReference>
<evidence type="ECO:0000259" key="2">
    <source>
        <dbReference type="SMART" id="SM00635"/>
    </source>
</evidence>
<gene>
    <name evidence="3" type="ORF">BED41_05405</name>
</gene>
<name>A0A1B2I3R3_9BACT</name>
<evidence type="ECO:0000256" key="1">
    <source>
        <dbReference type="SAM" id="Phobius"/>
    </source>
</evidence>
<protein>
    <recommendedName>
        <fullName evidence="2">BIG2 domain-containing protein</fullName>
    </recommendedName>
</protein>
<dbReference type="Pfam" id="PF02368">
    <property type="entry name" value="Big_2"/>
    <property type="match status" value="4"/>
</dbReference>
<feature type="domain" description="BIG2" evidence="2">
    <location>
        <begin position="451"/>
        <end position="529"/>
    </location>
</feature>
<keyword evidence="1" id="KW-0812">Transmembrane</keyword>
<feature type="transmembrane region" description="Helical" evidence="1">
    <location>
        <begin position="809"/>
        <end position="833"/>
    </location>
</feature>
<organism evidence="3 4">
    <name type="scientific">Cloacibacillus porcorum</name>
    <dbReference type="NCBI Taxonomy" id="1197717"/>
    <lineage>
        <taxon>Bacteria</taxon>
        <taxon>Thermotogati</taxon>
        <taxon>Synergistota</taxon>
        <taxon>Synergistia</taxon>
        <taxon>Synergistales</taxon>
        <taxon>Synergistaceae</taxon>
        <taxon>Cloacibacillus</taxon>
    </lineage>
</organism>
<dbReference type="InterPro" id="IPR003343">
    <property type="entry name" value="Big_2"/>
</dbReference>
<dbReference type="AlphaFoldDB" id="A0A1B2I3R3"/>
<dbReference type="PANTHER" id="PTHR23019">
    <property type="entry name" value="NUCLEAR PORE MEMBRANE GLYCOPROTEIN GP210-RELATED"/>
    <property type="match status" value="1"/>
</dbReference>
<dbReference type="PANTHER" id="PTHR23019:SF0">
    <property type="entry name" value="NUCLEAR PORE MEMBRANE GLYCOPROTEIN 210"/>
    <property type="match status" value="1"/>
</dbReference>
<dbReference type="NCBIfam" id="TIGR04564">
    <property type="entry name" value="Synergist_CTERM"/>
    <property type="match status" value="1"/>
</dbReference>
<evidence type="ECO:0000313" key="3">
    <source>
        <dbReference type="EMBL" id="ANZ44577.1"/>
    </source>
</evidence>
<proteinExistence type="predicted"/>
<dbReference type="Proteomes" id="UP000093044">
    <property type="component" value="Chromosome"/>
</dbReference>
<dbReference type="Gene3D" id="2.160.20.110">
    <property type="match status" value="1"/>
</dbReference>
<feature type="domain" description="BIG2" evidence="2">
    <location>
        <begin position="635"/>
        <end position="713"/>
    </location>
</feature>
<dbReference type="EMBL" id="CP016757">
    <property type="protein sequence ID" value="ANZ44577.1"/>
    <property type="molecule type" value="Genomic_DNA"/>
</dbReference>
<keyword evidence="1" id="KW-1133">Transmembrane helix</keyword>
<dbReference type="RefSeq" id="WP_066743849.1">
    <property type="nucleotide sequence ID" value="NZ_JAQDAY010000021.1"/>
</dbReference>
<feature type="domain" description="BIG2" evidence="2">
    <location>
        <begin position="541"/>
        <end position="629"/>
    </location>
</feature>
<dbReference type="OrthoDB" id="49132at2"/>
<dbReference type="InterPro" id="IPR045197">
    <property type="entry name" value="NUP210-like"/>
</dbReference>
<sequence>MSPCESRQQLKLFNFDSPPHKFTHVHLSSRARLLLLFVLTLFILAAPGPARAELKQDEDGYYIIATSKDLCDFRDGVNSGDLVSAKARLTADIDLTDMDGKAMEWTPIGKANNSYTGTFDGAGHTVKGYRITTRTAFMGFFGVVGSEGDGMVRGLTVSGDINITDTGGDGAQAGGVAGRCYGTIEDCVNAGPLITRTDSITMGGIVGGCKYSRISNCVNSGDITSNIRAGGIAGNIELSTMSNCINSGNITGNRQAGGIAAHTQSSGTISNCLNCGDIAGGGYSGGVVGNNGGGTISNCGWLKTNEINKDINGVGNGSDEGTFILNDEDKVDKSVAALSAALTSYALNNGETADISLSTLFGDPNKFGDYVTSIDVAVSDTDILSADVDQTSGKIRLTAKAKGGTKRTAAAITLSANLDPTDSSDTNNLPPLGESTQLKFTFGVTVTNTTKVSGVAITSHDINIYKGEGARLTATVEPPEAANLKVFWSSGDSDVVSIDKESGEMRAIAVGSADITVTTEDTDDDGRQRTDTRTVTVKPVNASSVDISQKSLSIDMNDEVRTYELTATVSPDNADYGQVDWTSSNEEVATVSPDKSDAKALTAYVTPVGKGETKITASVGDLTSVPCVVTVIPVWAESVTVSPDLLTLEAGKSAKLSALVGPEKATDKSVRWKSDDENIAAVSENGEVFAHNPGGPVLITATASGAKDDANVSASCSLTVTAPPVPVESVKISPEGATLKIGDTIRFTAEILPANADNKGVTWKSSDEKIASVDANGKVTALAVGFATITVTTDDGLKTTEATVSVNRVYTSGSGCAAGVGALALFALIPLWMRRRKR</sequence>
<dbReference type="KEGG" id="cpor:BED41_05405"/>